<evidence type="ECO:0000313" key="4">
    <source>
        <dbReference type="EMBL" id="KAG5636347.1"/>
    </source>
</evidence>
<sequence>RRQSGEFVFKNTTLCCSKVQTLYHGNVGYVVPVTNATILLADAATKTGNWSNIGTSTQPPTTVNLFTARIQHISTDTPVSYTAFPGVDSATFNRKAHTRQLKSVRNDASVSALFDYSHDTALVVFWDAKGGSSTFDSGSWCPFAITASGNVAIIYNVNTGEVTVSDPSQTLLSVNVTIKLALELPALSLCHQLTSRNLTFTLPQGGLGGSSVTQKIQ</sequence>
<dbReference type="SUPFAM" id="SSF49863">
    <property type="entry name" value="Hyaluronate lyase-like, C-terminal domain"/>
    <property type="match status" value="1"/>
</dbReference>
<evidence type="ECO:0000313" key="5">
    <source>
        <dbReference type="Proteomes" id="UP000775547"/>
    </source>
</evidence>
<keyword evidence="1" id="KW-0456">Lyase</keyword>
<feature type="non-terminal residue" evidence="4">
    <location>
        <position position="1"/>
    </location>
</feature>
<dbReference type="InterPro" id="IPR011071">
    <property type="entry name" value="Lyase_8-like_C"/>
</dbReference>
<organism evidence="4 5">
    <name type="scientific">Asterophora parasitica</name>
    <dbReference type="NCBI Taxonomy" id="117018"/>
    <lineage>
        <taxon>Eukaryota</taxon>
        <taxon>Fungi</taxon>
        <taxon>Dikarya</taxon>
        <taxon>Basidiomycota</taxon>
        <taxon>Agaricomycotina</taxon>
        <taxon>Agaricomycetes</taxon>
        <taxon>Agaricomycetidae</taxon>
        <taxon>Agaricales</taxon>
        <taxon>Tricholomatineae</taxon>
        <taxon>Lyophyllaceae</taxon>
        <taxon>Asterophora</taxon>
    </lineage>
</organism>
<accession>A0A9P7FPZ1</accession>
<dbReference type="GO" id="GO:0005576">
    <property type="term" value="C:extracellular region"/>
    <property type="evidence" value="ECO:0007669"/>
    <property type="project" value="InterPro"/>
</dbReference>
<gene>
    <name evidence="4" type="ORF">DXG03_004814</name>
</gene>
<feature type="domain" description="Polysaccharide lyase family 8 central" evidence="2">
    <location>
        <begin position="20"/>
        <end position="88"/>
    </location>
</feature>
<dbReference type="GO" id="GO:0016829">
    <property type="term" value="F:lyase activity"/>
    <property type="evidence" value="ECO:0007669"/>
    <property type="project" value="UniProtKB-KW"/>
</dbReference>
<dbReference type="Pfam" id="PF02884">
    <property type="entry name" value="Lyase_8_C"/>
    <property type="match status" value="1"/>
</dbReference>
<dbReference type="GO" id="GO:0005975">
    <property type="term" value="P:carbohydrate metabolic process"/>
    <property type="evidence" value="ECO:0007669"/>
    <property type="project" value="InterPro"/>
</dbReference>
<name>A0A9P7FPZ1_9AGAR</name>
<dbReference type="InterPro" id="IPR003159">
    <property type="entry name" value="Lyase_8_central_dom"/>
</dbReference>
<dbReference type="InterPro" id="IPR038970">
    <property type="entry name" value="Lyase_8"/>
</dbReference>
<dbReference type="InterPro" id="IPR004103">
    <property type="entry name" value="Lyase_8_C"/>
</dbReference>
<protein>
    <submittedName>
        <fullName evidence="4">Uncharacterized protein</fullName>
    </submittedName>
</protein>
<dbReference type="EMBL" id="JABCKV010002953">
    <property type="protein sequence ID" value="KAG5636347.1"/>
    <property type="molecule type" value="Genomic_DNA"/>
</dbReference>
<dbReference type="PANTHER" id="PTHR38481:SF1">
    <property type="entry name" value="HYALURONATE LYASE"/>
    <property type="match status" value="1"/>
</dbReference>
<proteinExistence type="predicted"/>
<dbReference type="PANTHER" id="PTHR38481">
    <property type="entry name" value="HYALURONATE LYASE"/>
    <property type="match status" value="1"/>
</dbReference>
<dbReference type="SUPFAM" id="SSF74650">
    <property type="entry name" value="Galactose mutarotase-like"/>
    <property type="match status" value="1"/>
</dbReference>
<evidence type="ECO:0000256" key="1">
    <source>
        <dbReference type="ARBA" id="ARBA00023239"/>
    </source>
</evidence>
<dbReference type="InterPro" id="IPR011013">
    <property type="entry name" value="Gal_mutarotase_sf_dom"/>
</dbReference>
<dbReference type="GO" id="GO:0030246">
    <property type="term" value="F:carbohydrate binding"/>
    <property type="evidence" value="ECO:0007669"/>
    <property type="project" value="InterPro"/>
</dbReference>
<evidence type="ECO:0000259" key="2">
    <source>
        <dbReference type="Pfam" id="PF02278"/>
    </source>
</evidence>
<reference evidence="4" key="1">
    <citation type="submission" date="2020-07" db="EMBL/GenBank/DDBJ databases">
        <authorList>
            <person name="Nieuwenhuis M."/>
            <person name="Van De Peppel L.J.J."/>
        </authorList>
    </citation>
    <scope>NUCLEOTIDE SEQUENCE</scope>
    <source>
        <strain evidence="4">AP01</strain>
        <tissue evidence="4">Mycelium</tissue>
    </source>
</reference>
<keyword evidence="5" id="KW-1185">Reference proteome</keyword>
<dbReference type="OrthoDB" id="5980780at2759"/>
<dbReference type="AlphaFoldDB" id="A0A9P7FPZ1"/>
<reference evidence="4" key="2">
    <citation type="submission" date="2021-10" db="EMBL/GenBank/DDBJ databases">
        <title>Phylogenomics reveals ancestral predisposition of the termite-cultivated fungus Termitomyces towards a domesticated lifestyle.</title>
        <authorList>
            <person name="Auxier B."/>
            <person name="Grum-Grzhimaylo A."/>
            <person name="Cardenas M.E."/>
            <person name="Lodge J.D."/>
            <person name="Laessoe T."/>
            <person name="Pedersen O."/>
            <person name="Smith M.E."/>
            <person name="Kuyper T.W."/>
            <person name="Franco-Molano E.A."/>
            <person name="Baroni T.J."/>
            <person name="Aanen D.K."/>
        </authorList>
    </citation>
    <scope>NUCLEOTIDE SEQUENCE</scope>
    <source>
        <strain evidence="4">AP01</strain>
        <tissue evidence="4">Mycelium</tissue>
    </source>
</reference>
<dbReference type="Proteomes" id="UP000775547">
    <property type="component" value="Unassembled WGS sequence"/>
</dbReference>
<dbReference type="Pfam" id="PF02278">
    <property type="entry name" value="Lyase_8"/>
    <property type="match status" value="1"/>
</dbReference>
<dbReference type="Gene3D" id="2.70.98.10">
    <property type="match status" value="1"/>
</dbReference>
<comment type="caution">
    <text evidence="4">The sequence shown here is derived from an EMBL/GenBank/DDBJ whole genome shotgun (WGS) entry which is preliminary data.</text>
</comment>
<dbReference type="InterPro" id="IPR014718">
    <property type="entry name" value="GH-type_carb-bd"/>
</dbReference>
<evidence type="ECO:0000259" key="3">
    <source>
        <dbReference type="Pfam" id="PF02884"/>
    </source>
</evidence>
<feature type="domain" description="Polysaccharide lyase family 8 C-terminal" evidence="3">
    <location>
        <begin position="104"/>
        <end position="174"/>
    </location>
</feature>
<dbReference type="Gene3D" id="2.60.220.10">
    <property type="entry name" value="Polysaccharide lyase family 8-like, C-terminal"/>
    <property type="match status" value="1"/>
</dbReference>